<dbReference type="SUPFAM" id="SSF46689">
    <property type="entry name" value="Homeodomain-like"/>
    <property type="match status" value="1"/>
</dbReference>
<dbReference type="InterPro" id="IPR004875">
    <property type="entry name" value="DDE_SF_endonuclease_dom"/>
</dbReference>
<evidence type="ECO:0000313" key="6">
    <source>
        <dbReference type="RefSeq" id="XP_025834036.1"/>
    </source>
</evidence>
<dbReference type="RefSeq" id="XP_025834036.1">
    <property type="nucleotide sequence ID" value="XM_025978251.1"/>
</dbReference>
<reference evidence="5 6" key="1">
    <citation type="submission" date="2025-04" db="UniProtKB">
        <authorList>
            <consortium name="RefSeq"/>
        </authorList>
    </citation>
    <scope>IDENTIFICATION</scope>
    <source>
        <tissue evidence="5 6">Entire body</tissue>
    </source>
</reference>
<dbReference type="InterPro" id="IPR009057">
    <property type="entry name" value="Homeodomain-like_sf"/>
</dbReference>
<evidence type="ECO:0000256" key="2">
    <source>
        <dbReference type="ARBA" id="ARBA00023125"/>
    </source>
</evidence>
<feature type="domain" description="HTH CENPB-type" evidence="3">
    <location>
        <begin position="165"/>
        <end position="236"/>
    </location>
</feature>
<organism evidence="4 5">
    <name type="scientific">Agrilus planipennis</name>
    <name type="common">Emerald ash borer</name>
    <name type="synonym">Agrilus marcopoli</name>
    <dbReference type="NCBI Taxonomy" id="224129"/>
    <lineage>
        <taxon>Eukaryota</taxon>
        <taxon>Metazoa</taxon>
        <taxon>Ecdysozoa</taxon>
        <taxon>Arthropoda</taxon>
        <taxon>Hexapoda</taxon>
        <taxon>Insecta</taxon>
        <taxon>Pterygota</taxon>
        <taxon>Neoptera</taxon>
        <taxon>Endopterygota</taxon>
        <taxon>Coleoptera</taxon>
        <taxon>Polyphaga</taxon>
        <taxon>Elateriformia</taxon>
        <taxon>Buprestoidea</taxon>
        <taxon>Buprestidae</taxon>
        <taxon>Agrilinae</taxon>
        <taxon>Agrilus</taxon>
    </lineage>
</organism>
<dbReference type="SMART" id="SM00674">
    <property type="entry name" value="CENPB"/>
    <property type="match status" value="1"/>
</dbReference>
<keyword evidence="2" id="KW-0238">DNA-binding</keyword>
<dbReference type="KEGG" id="apln:112905175"/>
<comment type="subcellular location">
    <subcellularLocation>
        <location evidence="1">Nucleus</location>
    </subcellularLocation>
</comment>
<keyword evidence="4" id="KW-1185">Reference proteome</keyword>
<evidence type="ECO:0000259" key="3">
    <source>
        <dbReference type="PROSITE" id="PS51253"/>
    </source>
</evidence>
<dbReference type="GO" id="GO:0005634">
    <property type="term" value="C:nucleus"/>
    <property type="evidence" value="ECO:0007669"/>
    <property type="project" value="UniProtKB-SubCell"/>
</dbReference>
<evidence type="ECO:0000313" key="5">
    <source>
        <dbReference type="RefSeq" id="XP_025832862.1"/>
    </source>
</evidence>
<dbReference type="Proteomes" id="UP000192223">
    <property type="component" value="Unplaced"/>
</dbReference>
<dbReference type="GeneID" id="112905175"/>
<proteinExistence type="predicted"/>
<dbReference type="PROSITE" id="PS51253">
    <property type="entry name" value="HTH_CENPB"/>
    <property type="match status" value="1"/>
</dbReference>
<dbReference type="Pfam" id="PF03221">
    <property type="entry name" value="HTH_Tnp_Tc5"/>
    <property type="match status" value="1"/>
</dbReference>
<dbReference type="RefSeq" id="XP_025832862.1">
    <property type="nucleotide sequence ID" value="XM_025977077.1"/>
</dbReference>
<accession>A0A7F5RA70</accession>
<protein>
    <submittedName>
        <fullName evidence="6">Uncharacterized protein LOC108734939</fullName>
    </submittedName>
    <submittedName>
        <fullName evidence="5">Uncharacterized protein LOC112905175</fullName>
    </submittedName>
</protein>
<dbReference type="AlphaFoldDB" id="A0A7F5RA70"/>
<gene>
    <name evidence="5" type="primary">LOC112905175</name>
    <name evidence="6" type="synonym">LOC108734939</name>
</gene>
<sequence>MASSEASGSHSVEEIPDSSLHSDFSKQRLKDGVVYYENLLLENDLIMESSSDTLSEDAMLIGRELYNSTLDVLSEKKFISDEELIHAQEECIEGNFEAIADDSHDDYVPDEKKFKKSDFITLEYKIKVLNVAKAHPTWKLDTLQKHGCGHLKRMDHLKVWEKDVEQGGTKFDKFHVIDSWTYDRFVEMRRNYKQVTTRNLQQWALAAASQFPDLQFKASNRWVAKFKQRHNICQRKITRFVSEKETYSIETILASAETFRLQTKQLISNFNSDFIINTDQTGCQYQSHFNRTLTDKGSKTVFANVQDMNKLSHTYTAQYSITLSGKLLPQVFICLQEPTGDFGPRIKQHVEEYVKKYRNVVVTSSKSGKLTTILYKKFLVKSLMPYVQKNKFLLLVDSWTGQTRAELYDEIFQDEEKMPTCTTKIIPPKCTPLVQPCDVYFYRQVKNFIKRLQSTADLLDKNYEIHSREDCLKIHSIVHHQLSAPIFHQMIQYAWFASGLCDTKKFFTNVNQACFSLDLLKTHCNCNKTAFICRSWCRKNVCFECFYHNYHSGSCTPDC</sequence>
<name>A0A7F5RA70_AGRPL</name>
<evidence type="ECO:0000313" key="4">
    <source>
        <dbReference type="Proteomes" id="UP000192223"/>
    </source>
</evidence>
<dbReference type="KEGG" id="apln:108734939"/>
<dbReference type="Pfam" id="PF03184">
    <property type="entry name" value="DDE_1"/>
    <property type="match status" value="1"/>
</dbReference>
<dbReference type="Gene3D" id="1.10.10.60">
    <property type="entry name" value="Homeodomain-like"/>
    <property type="match status" value="1"/>
</dbReference>
<dbReference type="OrthoDB" id="6747561at2759"/>
<dbReference type="GO" id="GO:0003677">
    <property type="term" value="F:DNA binding"/>
    <property type="evidence" value="ECO:0007669"/>
    <property type="project" value="UniProtKB-KW"/>
</dbReference>
<dbReference type="InterPro" id="IPR006600">
    <property type="entry name" value="HTH_CenpB_DNA-bd_dom"/>
</dbReference>
<evidence type="ECO:0000256" key="1">
    <source>
        <dbReference type="ARBA" id="ARBA00004123"/>
    </source>
</evidence>